<proteinExistence type="predicted"/>
<dbReference type="RefSeq" id="WP_254471663.1">
    <property type="nucleotide sequence ID" value="NZ_CP113432.1"/>
</dbReference>
<dbReference type="InterPro" id="IPR032710">
    <property type="entry name" value="NTF2-like_dom_sf"/>
</dbReference>
<gene>
    <name evidence="1" type="ORF">OU419_07340</name>
</gene>
<protein>
    <submittedName>
        <fullName evidence="1">Nuclear transport factor 2 family protein</fullName>
    </submittedName>
</protein>
<name>A0ABY7A1H6_9PSED</name>
<evidence type="ECO:0000313" key="1">
    <source>
        <dbReference type="EMBL" id="WAI51062.1"/>
    </source>
</evidence>
<organism evidence="1 2">
    <name type="scientific">Pseudomonas triclosanedens</name>
    <dbReference type="NCBI Taxonomy" id="2961893"/>
    <lineage>
        <taxon>Bacteria</taxon>
        <taxon>Pseudomonadati</taxon>
        <taxon>Pseudomonadota</taxon>
        <taxon>Gammaproteobacteria</taxon>
        <taxon>Pseudomonadales</taxon>
        <taxon>Pseudomonadaceae</taxon>
        <taxon>Pseudomonas</taxon>
    </lineage>
</organism>
<dbReference type="InterPro" id="IPR039437">
    <property type="entry name" value="FrzH/put_lumazine-bd"/>
</dbReference>
<sequence>MSNYTADSAAINRVLTDYVEGMTFADEARLRQAFHPSCKIIGNYHGELEWASLDDFIGAIKAESPPAEGAPPVWELKSLDITGDSAVAKVTDDFMGMRFTDYLSLLRVGSQWAIINKLYYLHE</sequence>
<dbReference type="Proteomes" id="UP001163624">
    <property type="component" value="Chromosome"/>
</dbReference>
<dbReference type="SUPFAM" id="SSF54427">
    <property type="entry name" value="NTF2-like"/>
    <property type="match status" value="1"/>
</dbReference>
<reference evidence="1" key="1">
    <citation type="submission" date="2022-11" db="EMBL/GenBank/DDBJ databases">
        <title>Pseudomonas triclosanedens sp. nov., a triclosan degrader isolated from activated sludge.</title>
        <authorList>
            <person name="Yin Y."/>
            <person name="Lu Z."/>
        </authorList>
    </citation>
    <scope>NUCLEOTIDE SEQUENCE</scope>
    <source>
        <strain evidence="1">ZM23</strain>
    </source>
</reference>
<evidence type="ECO:0000313" key="2">
    <source>
        <dbReference type="Proteomes" id="UP001163624"/>
    </source>
</evidence>
<dbReference type="EMBL" id="CP113432">
    <property type="protein sequence ID" value="WAI51062.1"/>
    <property type="molecule type" value="Genomic_DNA"/>
</dbReference>
<dbReference type="Pfam" id="PF12893">
    <property type="entry name" value="Lumazine_bd_2"/>
    <property type="match status" value="1"/>
</dbReference>
<keyword evidence="2" id="KW-1185">Reference proteome</keyword>
<accession>A0ABY7A1H6</accession>
<dbReference type="Gene3D" id="3.10.450.50">
    <property type="match status" value="1"/>
</dbReference>